<dbReference type="Pfam" id="PF01926">
    <property type="entry name" value="MMR_HSR1"/>
    <property type="match status" value="1"/>
</dbReference>
<evidence type="ECO:0000259" key="11">
    <source>
        <dbReference type="PROSITE" id="PS51706"/>
    </source>
</evidence>
<keyword evidence="6" id="KW-0460">Magnesium</keyword>
<dbReference type="InterPro" id="IPR019987">
    <property type="entry name" value="GTP-bd_ribosome_bio_YsxC"/>
</dbReference>
<evidence type="ECO:0000256" key="8">
    <source>
        <dbReference type="ARBA" id="ARBA00023210"/>
    </source>
</evidence>
<dbReference type="Gene3D" id="3.40.50.300">
    <property type="entry name" value="P-loop containing nucleotide triphosphate hydrolases"/>
    <property type="match status" value="1"/>
</dbReference>
<accession>A0A2Z5G7J1</accession>
<evidence type="ECO:0000256" key="1">
    <source>
        <dbReference type="ARBA" id="ARBA00001946"/>
    </source>
</evidence>
<proteinExistence type="inferred from homology"/>
<evidence type="ECO:0000313" key="12">
    <source>
        <dbReference type="EMBL" id="AXC14674.1"/>
    </source>
</evidence>
<evidence type="ECO:0000256" key="6">
    <source>
        <dbReference type="ARBA" id="ARBA00022842"/>
    </source>
</evidence>
<dbReference type="PROSITE" id="PS51706">
    <property type="entry name" value="G_ENGB"/>
    <property type="match status" value="1"/>
</dbReference>
<dbReference type="AlphaFoldDB" id="A0A2Z5G7J1"/>
<dbReference type="InterPro" id="IPR030393">
    <property type="entry name" value="G_ENGB_dom"/>
</dbReference>
<name>A0A2Z5G7J1_9BACT</name>
<evidence type="ECO:0000256" key="10">
    <source>
        <dbReference type="HAMAP-Rule" id="MF_00321"/>
    </source>
</evidence>
<dbReference type="PANTHER" id="PTHR11649">
    <property type="entry name" value="MSS1/TRME-RELATED GTP-BINDING PROTEIN"/>
    <property type="match status" value="1"/>
</dbReference>
<protein>
    <recommendedName>
        <fullName evidence="10">Probable GTP-binding protein EngB</fullName>
    </recommendedName>
</protein>
<gene>
    <name evidence="10" type="primary">engB</name>
    <name evidence="12" type="ORF">ACPOL_5426</name>
</gene>
<dbReference type="Proteomes" id="UP000253606">
    <property type="component" value="Chromosome"/>
</dbReference>
<dbReference type="SUPFAM" id="SSF52540">
    <property type="entry name" value="P-loop containing nucleoside triphosphate hydrolases"/>
    <property type="match status" value="1"/>
</dbReference>
<evidence type="ECO:0000256" key="3">
    <source>
        <dbReference type="ARBA" id="ARBA00022618"/>
    </source>
</evidence>
<comment type="function">
    <text evidence="10">Necessary for normal cell division and for the maintenance of normal septation.</text>
</comment>
<feature type="domain" description="EngB-type G" evidence="11">
    <location>
        <begin position="21"/>
        <end position="196"/>
    </location>
</feature>
<dbReference type="InterPro" id="IPR006073">
    <property type="entry name" value="GTP-bd"/>
</dbReference>
<dbReference type="GO" id="GO:0005525">
    <property type="term" value="F:GTP binding"/>
    <property type="evidence" value="ECO:0007669"/>
    <property type="project" value="UniProtKB-UniRule"/>
</dbReference>
<dbReference type="OrthoDB" id="9804921at2"/>
<dbReference type="KEGG" id="abas:ACPOL_5426"/>
<dbReference type="HAMAP" id="MF_00321">
    <property type="entry name" value="GTPase_EngB"/>
    <property type="match status" value="1"/>
</dbReference>
<evidence type="ECO:0000256" key="2">
    <source>
        <dbReference type="ARBA" id="ARBA00009638"/>
    </source>
</evidence>
<evidence type="ECO:0000256" key="4">
    <source>
        <dbReference type="ARBA" id="ARBA00022723"/>
    </source>
</evidence>
<dbReference type="GO" id="GO:0046872">
    <property type="term" value="F:metal ion binding"/>
    <property type="evidence" value="ECO:0007669"/>
    <property type="project" value="UniProtKB-KW"/>
</dbReference>
<keyword evidence="5 10" id="KW-0547">Nucleotide-binding</keyword>
<dbReference type="NCBIfam" id="TIGR03598">
    <property type="entry name" value="GTPase_YsxC"/>
    <property type="match status" value="1"/>
</dbReference>
<dbReference type="RefSeq" id="WP_114209400.1">
    <property type="nucleotide sequence ID" value="NZ_CP030840.1"/>
</dbReference>
<evidence type="ECO:0000313" key="13">
    <source>
        <dbReference type="Proteomes" id="UP000253606"/>
    </source>
</evidence>
<organism evidence="12 13">
    <name type="scientific">Acidisarcina polymorpha</name>
    <dbReference type="NCBI Taxonomy" id="2211140"/>
    <lineage>
        <taxon>Bacteria</taxon>
        <taxon>Pseudomonadati</taxon>
        <taxon>Acidobacteriota</taxon>
        <taxon>Terriglobia</taxon>
        <taxon>Terriglobales</taxon>
        <taxon>Acidobacteriaceae</taxon>
        <taxon>Acidisarcina</taxon>
    </lineage>
</organism>
<sequence>MRVYPKFLLSALAPEQFPQPSAPEVAFLGRSNVGKSSMINALLGSDEARVSQTPGRTRAINFFAIADSPTRQQPRWIFADLPGYGYAKISKSISAEWPSFIDPYLTNRETLALCICLVDSNIPVQRSDAQLIEFLTSVGRPFLVVGTKADRLSGNARVKAEKTLREGLGIERMLLCSAETGRGINEVWAEINAVKA</sequence>
<dbReference type="PANTHER" id="PTHR11649:SF13">
    <property type="entry name" value="ENGB-TYPE G DOMAIN-CONTAINING PROTEIN"/>
    <property type="match status" value="1"/>
</dbReference>
<dbReference type="GO" id="GO:0000917">
    <property type="term" value="P:division septum assembly"/>
    <property type="evidence" value="ECO:0007669"/>
    <property type="project" value="UniProtKB-KW"/>
</dbReference>
<keyword evidence="8 10" id="KW-0717">Septation</keyword>
<keyword evidence="3 10" id="KW-0132">Cell division</keyword>
<dbReference type="CDD" id="cd01876">
    <property type="entry name" value="YihA_EngB"/>
    <property type="match status" value="1"/>
</dbReference>
<keyword evidence="4" id="KW-0479">Metal-binding</keyword>
<keyword evidence="9 10" id="KW-0131">Cell cycle</keyword>
<dbReference type="InterPro" id="IPR027417">
    <property type="entry name" value="P-loop_NTPase"/>
</dbReference>
<evidence type="ECO:0000256" key="7">
    <source>
        <dbReference type="ARBA" id="ARBA00023134"/>
    </source>
</evidence>
<keyword evidence="7 10" id="KW-0342">GTP-binding</keyword>
<reference evidence="12 13" key="1">
    <citation type="journal article" date="2018" name="Front. Microbiol.">
        <title>Hydrolytic Capabilities as a Key to Environmental Success: Chitinolytic and Cellulolytic Acidobacteria From Acidic Sub-arctic Soils and Boreal Peatlands.</title>
        <authorList>
            <person name="Belova S.E."/>
            <person name="Ravin N.V."/>
            <person name="Pankratov T.A."/>
            <person name="Rakitin A.L."/>
            <person name="Ivanova A.A."/>
            <person name="Beletsky A.V."/>
            <person name="Mardanov A.V."/>
            <person name="Sinninghe Damste J.S."/>
            <person name="Dedysh S.N."/>
        </authorList>
    </citation>
    <scope>NUCLEOTIDE SEQUENCE [LARGE SCALE GENOMIC DNA]</scope>
    <source>
        <strain evidence="12 13">SBC82</strain>
    </source>
</reference>
<evidence type="ECO:0000256" key="9">
    <source>
        <dbReference type="ARBA" id="ARBA00023306"/>
    </source>
</evidence>
<comment type="similarity">
    <text evidence="2 10">Belongs to the TRAFAC class TrmE-Era-EngA-EngB-Septin-like GTPase superfamily. EngB GTPase family.</text>
</comment>
<dbReference type="EMBL" id="CP030840">
    <property type="protein sequence ID" value="AXC14674.1"/>
    <property type="molecule type" value="Genomic_DNA"/>
</dbReference>
<evidence type="ECO:0000256" key="5">
    <source>
        <dbReference type="ARBA" id="ARBA00022741"/>
    </source>
</evidence>
<keyword evidence="13" id="KW-1185">Reference proteome</keyword>
<comment type="cofactor">
    <cofactor evidence="1">
        <name>Mg(2+)</name>
        <dbReference type="ChEBI" id="CHEBI:18420"/>
    </cofactor>
</comment>
<dbReference type="GO" id="GO:0005829">
    <property type="term" value="C:cytosol"/>
    <property type="evidence" value="ECO:0007669"/>
    <property type="project" value="TreeGrafter"/>
</dbReference>